<evidence type="ECO:0000256" key="4">
    <source>
        <dbReference type="ARBA" id="ARBA00022475"/>
    </source>
</evidence>
<evidence type="ECO:0000256" key="3">
    <source>
        <dbReference type="ARBA" id="ARBA00022448"/>
    </source>
</evidence>
<keyword evidence="4" id="KW-1003">Cell membrane</keyword>
<reference evidence="13 14" key="1">
    <citation type="submission" date="2019-07" db="EMBL/GenBank/DDBJ databases">
        <title>Sphingomonas solaris sp. nov., isolated from a solar panel from Boston, Massachusetts.</title>
        <authorList>
            <person name="Tanner K."/>
            <person name="Pascual J."/>
            <person name="Mancuso C."/>
            <person name="Pereto J."/>
            <person name="Khalil A."/>
            <person name="Vilanova C."/>
        </authorList>
    </citation>
    <scope>NUCLEOTIDE SEQUENCE [LARGE SCALE GENOMIC DNA]</scope>
    <source>
        <strain evidence="13 14">R4DWN</strain>
    </source>
</reference>
<keyword evidence="5" id="KW-0997">Cell inner membrane</keyword>
<dbReference type="EMBL" id="VNIM01000046">
    <property type="protein sequence ID" value="TVV73464.1"/>
    <property type="molecule type" value="Genomic_DNA"/>
</dbReference>
<dbReference type="InterPro" id="IPR037682">
    <property type="entry name" value="TonB_C"/>
</dbReference>
<evidence type="ECO:0000256" key="9">
    <source>
        <dbReference type="ARBA" id="ARBA00023136"/>
    </source>
</evidence>
<keyword evidence="14" id="KW-1185">Reference proteome</keyword>
<evidence type="ECO:0000313" key="14">
    <source>
        <dbReference type="Proteomes" id="UP000318681"/>
    </source>
</evidence>
<feature type="signal peptide" evidence="11">
    <location>
        <begin position="1"/>
        <end position="19"/>
    </location>
</feature>
<feature type="region of interest" description="Disordered" evidence="10">
    <location>
        <begin position="141"/>
        <end position="171"/>
    </location>
</feature>
<gene>
    <name evidence="13" type="ORF">FOY91_12040</name>
</gene>
<dbReference type="GO" id="GO:0055085">
    <property type="term" value="P:transmembrane transport"/>
    <property type="evidence" value="ECO:0007669"/>
    <property type="project" value="InterPro"/>
</dbReference>
<comment type="subcellular location">
    <subcellularLocation>
        <location evidence="1">Cell inner membrane</location>
        <topology evidence="1">Single-pass membrane protein</topology>
        <orientation evidence="1">Periplasmic side</orientation>
    </subcellularLocation>
</comment>
<feature type="domain" description="TonB C-terminal" evidence="12">
    <location>
        <begin position="28"/>
        <end position="122"/>
    </location>
</feature>
<dbReference type="AlphaFoldDB" id="A0A558R255"/>
<dbReference type="NCBIfam" id="TIGR01352">
    <property type="entry name" value="tonB_Cterm"/>
    <property type="match status" value="2"/>
</dbReference>
<comment type="caution">
    <text evidence="13">The sequence shown here is derived from an EMBL/GenBank/DDBJ whole genome shotgun (WGS) entry which is preliminary data.</text>
</comment>
<evidence type="ECO:0000256" key="7">
    <source>
        <dbReference type="ARBA" id="ARBA00022927"/>
    </source>
</evidence>
<dbReference type="GO" id="GO:0031992">
    <property type="term" value="F:energy transducer activity"/>
    <property type="evidence" value="ECO:0007669"/>
    <property type="project" value="TreeGrafter"/>
</dbReference>
<dbReference type="Gene3D" id="3.30.1150.10">
    <property type="match status" value="2"/>
</dbReference>
<evidence type="ECO:0000259" key="12">
    <source>
        <dbReference type="PROSITE" id="PS52015"/>
    </source>
</evidence>
<dbReference type="Proteomes" id="UP000318681">
    <property type="component" value="Unassembled WGS sequence"/>
</dbReference>
<feature type="compositionally biased region" description="Low complexity" evidence="10">
    <location>
        <begin position="150"/>
        <end position="164"/>
    </location>
</feature>
<dbReference type="GO" id="GO:0015031">
    <property type="term" value="P:protein transport"/>
    <property type="evidence" value="ECO:0007669"/>
    <property type="project" value="UniProtKB-KW"/>
</dbReference>
<sequence length="275" mass="29426">MHCSVLLLPLMAIATVAFAAMPDPSPLPVPRSDEAMWVTTADYPAAALKAKEEGTVTVELHLDATGRVERCTTLESSGSLLLDGTTCRLMIERASYYPTKDKAGRPVAAQVTKRVRWQTPAGALRGTPPLALRAFRFSPAAGGSAGTPGQGTASARPTATYGPAAPAPRDRPGLLGWLKQSDYPAESLEAREQGELTASFEVSETGRVENCRIIRSSGYLRLDDATCPLIEERARFRPATDAAGKAMRSADVRTWRWILPPRGLIGPDGIVTTPN</sequence>
<evidence type="ECO:0000256" key="5">
    <source>
        <dbReference type="ARBA" id="ARBA00022519"/>
    </source>
</evidence>
<keyword evidence="3" id="KW-0813">Transport</keyword>
<evidence type="ECO:0000256" key="10">
    <source>
        <dbReference type="SAM" id="MobiDB-lite"/>
    </source>
</evidence>
<dbReference type="PROSITE" id="PS52015">
    <property type="entry name" value="TONB_CTD"/>
    <property type="match status" value="2"/>
</dbReference>
<evidence type="ECO:0000256" key="2">
    <source>
        <dbReference type="ARBA" id="ARBA00006555"/>
    </source>
</evidence>
<protein>
    <submittedName>
        <fullName evidence="13">TonB family protein</fullName>
    </submittedName>
</protein>
<feature type="chain" id="PRO_5021842983" evidence="11">
    <location>
        <begin position="20"/>
        <end position="275"/>
    </location>
</feature>
<dbReference type="PANTHER" id="PTHR33446">
    <property type="entry name" value="PROTEIN TONB-RELATED"/>
    <property type="match status" value="1"/>
</dbReference>
<dbReference type="InterPro" id="IPR051045">
    <property type="entry name" value="TonB-dependent_transducer"/>
</dbReference>
<dbReference type="InterPro" id="IPR006260">
    <property type="entry name" value="TonB/TolA_C"/>
</dbReference>
<evidence type="ECO:0000256" key="11">
    <source>
        <dbReference type="SAM" id="SignalP"/>
    </source>
</evidence>
<proteinExistence type="inferred from homology"/>
<evidence type="ECO:0000313" key="13">
    <source>
        <dbReference type="EMBL" id="TVV73464.1"/>
    </source>
</evidence>
<dbReference type="GO" id="GO:0098797">
    <property type="term" value="C:plasma membrane protein complex"/>
    <property type="evidence" value="ECO:0007669"/>
    <property type="project" value="TreeGrafter"/>
</dbReference>
<keyword evidence="11" id="KW-0732">Signal</keyword>
<name>A0A558R255_9SPHN</name>
<dbReference type="SUPFAM" id="SSF74653">
    <property type="entry name" value="TolA/TonB C-terminal domain"/>
    <property type="match status" value="2"/>
</dbReference>
<keyword evidence="6" id="KW-0812">Transmembrane</keyword>
<comment type="similarity">
    <text evidence="2">Belongs to the TonB family.</text>
</comment>
<dbReference type="PANTHER" id="PTHR33446:SF2">
    <property type="entry name" value="PROTEIN TONB"/>
    <property type="match status" value="1"/>
</dbReference>
<dbReference type="Pfam" id="PF03544">
    <property type="entry name" value="TonB_C"/>
    <property type="match status" value="2"/>
</dbReference>
<dbReference type="OrthoDB" id="7585155at2"/>
<accession>A0A558R255</accession>
<evidence type="ECO:0000256" key="8">
    <source>
        <dbReference type="ARBA" id="ARBA00022989"/>
    </source>
</evidence>
<organism evidence="13 14">
    <name type="scientific">Alterirhizorhabdus solaris</name>
    <dbReference type="NCBI Taxonomy" id="2529389"/>
    <lineage>
        <taxon>Bacteria</taxon>
        <taxon>Pseudomonadati</taxon>
        <taxon>Pseudomonadota</taxon>
        <taxon>Alphaproteobacteria</taxon>
        <taxon>Sphingomonadales</taxon>
        <taxon>Rhizorhabdaceae</taxon>
        <taxon>Alterirhizorhabdus</taxon>
    </lineage>
</organism>
<evidence type="ECO:0000256" key="6">
    <source>
        <dbReference type="ARBA" id="ARBA00022692"/>
    </source>
</evidence>
<keyword evidence="9" id="KW-0472">Membrane</keyword>
<feature type="domain" description="TonB C-terminal" evidence="12">
    <location>
        <begin position="168"/>
        <end position="266"/>
    </location>
</feature>
<keyword evidence="8" id="KW-1133">Transmembrane helix</keyword>
<keyword evidence="7" id="KW-0653">Protein transport</keyword>
<evidence type="ECO:0000256" key="1">
    <source>
        <dbReference type="ARBA" id="ARBA00004383"/>
    </source>
</evidence>